<protein>
    <recommendedName>
        <fullName evidence="16">Glutamate receptor 1</fullName>
    </recommendedName>
</protein>
<feature type="disulfide bond" evidence="19">
    <location>
        <begin position="88"/>
        <end position="339"/>
    </location>
</feature>
<gene>
    <name evidence="24" type="primary">CSH_0389</name>
</gene>
<evidence type="ECO:0000256" key="13">
    <source>
        <dbReference type="ARBA" id="ARBA00023286"/>
    </source>
</evidence>
<evidence type="ECO:0000256" key="15">
    <source>
        <dbReference type="ARBA" id="ARBA00034104"/>
    </source>
</evidence>
<dbReference type="SUPFAM" id="SSF53850">
    <property type="entry name" value="Periplasmic binding protein-like II"/>
    <property type="match status" value="1"/>
</dbReference>
<feature type="binding site" evidence="17">
    <location>
        <position position="511"/>
    </location>
    <ligand>
        <name>L-glutamate</name>
        <dbReference type="ChEBI" id="CHEBI:29985"/>
    </ligand>
</feature>
<feature type="transmembrane region" description="Helical" evidence="20">
    <location>
        <begin position="812"/>
        <end position="833"/>
    </location>
</feature>
<evidence type="ECO:0000256" key="3">
    <source>
        <dbReference type="ARBA" id="ARBA00022475"/>
    </source>
</evidence>
<comment type="subcellular location">
    <subcellularLocation>
        <location evidence="15">Postsynaptic cell membrane</location>
        <topology evidence="15">Multi-pass membrane protein</topology>
    </subcellularLocation>
</comment>
<keyword evidence="10 24" id="KW-0675">Receptor</keyword>
<evidence type="ECO:0000259" key="22">
    <source>
        <dbReference type="SMART" id="SM00079"/>
    </source>
</evidence>
<evidence type="ECO:0000256" key="7">
    <source>
        <dbReference type="ARBA" id="ARBA00023018"/>
    </source>
</evidence>
<evidence type="ECO:0000256" key="6">
    <source>
        <dbReference type="ARBA" id="ARBA00022989"/>
    </source>
</evidence>
<evidence type="ECO:0000256" key="20">
    <source>
        <dbReference type="SAM" id="Phobius"/>
    </source>
</evidence>
<evidence type="ECO:0000256" key="14">
    <source>
        <dbReference type="ARBA" id="ARBA00023303"/>
    </source>
</evidence>
<comment type="similarity">
    <text evidence="1">Belongs to the glutamate-gated ion channel (TC 1.A.10.1) family.</text>
</comment>
<dbReference type="GO" id="GO:0004970">
    <property type="term" value="F:glutamate-gated receptor activity"/>
    <property type="evidence" value="ECO:0007669"/>
    <property type="project" value="UniProtKB-ARBA"/>
</dbReference>
<dbReference type="InterPro" id="IPR015683">
    <property type="entry name" value="Ionotropic_Glu_rcpt"/>
</dbReference>
<evidence type="ECO:0000256" key="8">
    <source>
        <dbReference type="ARBA" id="ARBA00023065"/>
    </source>
</evidence>
<dbReference type="AlphaFoldDB" id="A0A061QLN3"/>
<feature type="site" description="Crucial to convey clamshell closure to channel opening" evidence="18">
    <location>
        <position position="656"/>
    </location>
</feature>
<feature type="transmembrane region" description="Helical" evidence="20">
    <location>
        <begin position="628"/>
        <end position="649"/>
    </location>
</feature>
<feature type="binding site" evidence="17">
    <location>
        <position position="677"/>
    </location>
    <ligand>
        <name>L-glutamate</name>
        <dbReference type="ChEBI" id="CHEBI:29985"/>
    </ligand>
</feature>
<organism evidence="24">
    <name type="scientific">Cupiennius salei</name>
    <name type="common">American wandering spider</name>
    <dbReference type="NCBI Taxonomy" id="6928"/>
    <lineage>
        <taxon>Eukaryota</taxon>
        <taxon>Metazoa</taxon>
        <taxon>Ecdysozoa</taxon>
        <taxon>Arthropoda</taxon>
        <taxon>Chelicerata</taxon>
        <taxon>Arachnida</taxon>
        <taxon>Araneae</taxon>
        <taxon>Araneomorphae</taxon>
        <taxon>Entelegynae</taxon>
        <taxon>Lycosoidea</taxon>
        <taxon>Ctenidae</taxon>
        <taxon>Cupiennius</taxon>
    </lineage>
</organism>
<dbReference type="GO" id="GO:0008328">
    <property type="term" value="C:ionotropic glutamate receptor complex"/>
    <property type="evidence" value="ECO:0007669"/>
    <property type="project" value="UniProtKB-ARBA"/>
</dbReference>
<dbReference type="PANTHER" id="PTHR18966">
    <property type="entry name" value="IONOTROPIC GLUTAMATE RECEPTOR"/>
    <property type="match status" value="1"/>
</dbReference>
<keyword evidence="11" id="KW-0325">Glycoprotein</keyword>
<feature type="binding site" evidence="17">
    <location>
        <position position="726"/>
    </location>
    <ligand>
        <name>L-glutamate</name>
        <dbReference type="ChEBI" id="CHEBI:29985"/>
    </ligand>
</feature>
<keyword evidence="8" id="KW-0406">Ion transport</keyword>
<dbReference type="Pfam" id="PF00060">
    <property type="entry name" value="Lig_chan"/>
    <property type="match status" value="1"/>
</dbReference>
<evidence type="ECO:0000256" key="21">
    <source>
        <dbReference type="SAM" id="SignalP"/>
    </source>
</evidence>
<dbReference type="FunFam" id="3.40.190.10:FF:000060">
    <property type="entry name" value="Glutamate receptor ionotropic, kainate 1"/>
    <property type="match status" value="1"/>
</dbReference>
<dbReference type="Pfam" id="PF01094">
    <property type="entry name" value="ANF_receptor"/>
    <property type="match status" value="1"/>
</dbReference>
<dbReference type="Gene3D" id="3.40.190.10">
    <property type="entry name" value="Periplasmic binding protein-like II"/>
    <property type="match status" value="2"/>
</dbReference>
<evidence type="ECO:0000256" key="17">
    <source>
        <dbReference type="PIRSR" id="PIRSR601508-1"/>
    </source>
</evidence>
<accession>A0A061QLN3</accession>
<feature type="binding site" evidence="17">
    <location>
        <position position="678"/>
    </location>
    <ligand>
        <name>L-glutamate</name>
        <dbReference type="ChEBI" id="CHEBI:29985"/>
    </ligand>
</feature>
<reference evidence="24" key="1">
    <citation type="submission" date="2014-05" db="EMBL/GenBank/DDBJ databases">
        <title>Assembled transcriptome sequences from leg hypodermis of the spider Cupiennius salei.</title>
        <authorList>
            <person name="French A.S."/>
            <person name="Li A.W."/>
            <person name="Meisner S."/>
            <person name="Torkkeli P.H."/>
        </authorList>
    </citation>
    <scope>NUCLEOTIDE SEQUENCE</scope>
    <source>
        <tissue evidence="24">Leg</tissue>
    </source>
</reference>
<dbReference type="PRINTS" id="PR00177">
    <property type="entry name" value="NMDARECEPTOR"/>
</dbReference>
<dbReference type="GO" id="GO:0045211">
    <property type="term" value="C:postsynaptic membrane"/>
    <property type="evidence" value="ECO:0007669"/>
    <property type="project" value="UniProtKB-SubCell"/>
</dbReference>
<keyword evidence="7" id="KW-0770">Synapse</keyword>
<feature type="signal peptide" evidence="21">
    <location>
        <begin position="1"/>
        <end position="27"/>
    </location>
</feature>
<feature type="binding site" evidence="17">
    <location>
        <position position="506"/>
    </location>
    <ligand>
        <name>L-glutamate</name>
        <dbReference type="ChEBI" id="CHEBI:29985"/>
    </ligand>
</feature>
<dbReference type="FunFam" id="3.40.190.10:FF:000001">
    <property type="entry name" value="Glutamate receptor ionotropic, kainate 2"/>
    <property type="match status" value="1"/>
</dbReference>
<proteinExistence type="evidence at transcript level"/>
<keyword evidence="14" id="KW-0407">Ion channel</keyword>
<dbReference type="SMART" id="SM00079">
    <property type="entry name" value="PBPe"/>
    <property type="match status" value="1"/>
</dbReference>
<dbReference type="Gene3D" id="3.40.50.2300">
    <property type="match status" value="2"/>
</dbReference>
<evidence type="ECO:0000256" key="9">
    <source>
        <dbReference type="ARBA" id="ARBA00023136"/>
    </source>
</evidence>
<feature type="domain" description="Ionotropic glutamate receptor C-terminal" evidence="22">
    <location>
        <begin position="422"/>
        <end position="789"/>
    </location>
</feature>
<evidence type="ECO:0000256" key="2">
    <source>
        <dbReference type="ARBA" id="ARBA00022448"/>
    </source>
</evidence>
<dbReference type="InterPro" id="IPR001320">
    <property type="entry name" value="Iontro_rcpt_C"/>
</dbReference>
<keyword evidence="5 21" id="KW-0732">Signal</keyword>
<feature type="disulfide bond" evidence="19">
    <location>
        <begin position="738"/>
        <end position="793"/>
    </location>
</feature>
<evidence type="ECO:0000256" key="16">
    <source>
        <dbReference type="ARBA" id="ARBA00072754"/>
    </source>
</evidence>
<evidence type="ECO:0000256" key="5">
    <source>
        <dbReference type="ARBA" id="ARBA00022729"/>
    </source>
</evidence>
<keyword evidence="4 20" id="KW-0812">Transmembrane</keyword>
<dbReference type="SUPFAM" id="SSF53822">
    <property type="entry name" value="Periplasmic binding protein-like I"/>
    <property type="match status" value="1"/>
</dbReference>
<feature type="chain" id="PRO_5001605163" description="Glutamate receptor 1" evidence="21">
    <location>
        <begin position="28"/>
        <end position="891"/>
    </location>
</feature>
<evidence type="ECO:0000256" key="18">
    <source>
        <dbReference type="PIRSR" id="PIRSR601508-2"/>
    </source>
</evidence>
<keyword evidence="3" id="KW-1003">Cell membrane</keyword>
<dbReference type="InterPro" id="IPR001508">
    <property type="entry name" value="Iono_Glu_rcpt_met"/>
</dbReference>
<keyword evidence="13" id="KW-1071">Ligand-gated ion channel</keyword>
<evidence type="ECO:0000256" key="1">
    <source>
        <dbReference type="ARBA" id="ARBA00008685"/>
    </source>
</evidence>
<feature type="domain" description="Ionotropic glutamate receptor L-glutamate and glycine-binding" evidence="23">
    <location>
        <begin position="432"/>
        <end position="495"/>
    </location>
</feature>
<evidence type="ECO:0000256" key="4">
    <source>
        <dbReference type="ARBA" id="ARBA00022692"/>
    </source>
</evidence>
<feature type="site" description="Interaction with the cone snail toxin Con-ikot-ikot" evidence="18">
    <location>
        <position position="683"/>
    </location>
</feature>
<dbReference type="EMBL" id="GBFC01000047">
    <property type="protein sequence ID" value="JAC59291.1"/>
    <property type="molecule type" value="mRNA"/>
</dbReference>
<keyword evidence="9 20" id="KW-0472">Membrane</keyword>
<evidence type="ECO:0000313" key="24">
    <source>
        <dbReference type="EMBL" id="JAC59291.1"/>
    </source>
</evidence>
<dbReference type="InterPro" id="IPR028082">
    <property type="entry name" value="Peripla_BP_I"/>
</dbReference>
<evidence type="ECO:0000256" key="12">
    <source>
        <dbReference type="ARBA" id="ARBA00023257"/>
    </source>
</evidence>
<evidence type="ECO:0000256" key="11">
    <source>
        <dbReference type="ARBA" id="ARBA00023180"/>
    </source>
</evidence>
<dbReference type="SMART" id="SM00918">
    <property type="entry name" value="Lig_chan-Glu_bd"/>
    <property type="match status" value="1"/>
</dbReference>
<dbReference type="InterPro" id="IPR019594">
    <property type="entry name" value="Glu/Gly-bd"/>
</dbReference>
<dbReference type="Pfam" id="PF10613">
    <property type="entry name" value="Lig_chan-Glu_bd"/>
    <property type="match status" value="1"/>
</dbReference>
<evidence type="ECO:0000256" key="19">
    <source>
        <dbReference type="PIRSR" id="PIRSR601508-3"/>
    </source>
</evidence>
<name>A0A061QLN3_CUPSA</name>
<keyword evidence="12" id="KW-0628">Postsynaptic cell membrane</keyword>
<sequence>MRSRRRRLWSWVLQSAVFSMLISTVMALPEVIKIGGLFETNDDQQELAFRKAIEMINTDESKLPRTKLAVRVKRVAPQDSFRAYKTACDFLEEGVAAIIGPKSPSNMGVSQATCDTFEMPLLQTHWAPRSLPRSHTINFFPDSKKLAGAFSQYLTSQNWKAFTLIFEENEALIRLQEILQLSTTSQSTPMKVTLRHVKPDEDFKKYMKDLYKLRENNFVVDLPLYRVKQLFADAAKVEMMTEYQNYLLTSLDVHTVEWNQDFIGRTNITAFRLIDPENPKFKKFLGEWIFSEQTFGNDVSSKQPIMTEAALLYDAVLMLTRALDDLDRGKSIELRSLYCDGSSTWPDGTAIVNYMKIVPFEGTSGTIKIDKNGLRSTFAIDLIKVTKRGIIKIGSWDTEKGFQKTEAVDELSDVKDLLRNRTLKVTSILTSPYLMKREPFEDFSGNDRYEGFCKDLLEKLSERFGFKFVITPVKDGRYGDDKSGDWNGMIGELLRREADIAIADLTIIYKREAAVDFTMPFMNLGISILFKKPEKQSPPMFSFLKPLSLEVWFYMGTGYLGVSLFLFILARLSPYEWVNPHPCDTENDVVENQFTLLNSFWFTIGSIMQQGSDILPRAISTRIVASSWWFFTLIMISSYTANLAAFLTAQRMTSPIESAADLAKQTTIQYGSVQGGSTQNFFKESKYPIYQRMWSFMESQRPSVFAEDNHKGIERVRMGNYAFLMESTSIEYVTERNCDLTRIGGNLDSKGYGIATPPGSPYRSILSSGILYLQESQQLQILKDKWWKAPNKCPDDSGLASAEMGIRNVGGVFLVLGIGSCLGIVIVVMEFAWKANKMINREPILVMLWHELRSTLTCRGSTRPAPKEEEEPSVEKMPMVNMSKIEDFKFS</sequence>
<evidence type="ECO:0000259" key="23">
    <source>
        <dbReference type="SMART" id="SM00918"/>
    </source>
</evidence>
<dbReference type="CDD" id="cd06382">
    <property type="entry name" value="PBP1_iGluR_Kainate"/>
    <property type="match status" value="1"/>
</dbReference>
<dbReference type="InterPro" id="IPR001828">
    <property type="entry name" value="ANF_lig-bd_rcpt"/>
</dbReference>
<dbReference type="FunFam" id="1.10.287.70:FF:000064">
    <property type="entry name" value="Glutamate receptor ionotropic, kainate"/>
    <property type="match status" value="1"/>
</dbReference>
<dbReference type="Gene3D" id="1.10.287.70">
    <property type="match status" value="1"/>
</dbReference>
<feature type="transmembrane region" description="Helical" evidence="20">
    <location>
        <begin position="551"/>
        <end position="570"/>
    </location>
</feature>
<keyword evidence="19" id="KW-1015">Disulfide bond</keyword>
<evidence type="ECO:0000256" key="10">
    <source>
        <dbReference type="ARBA" id="ARBA00023170"/>
    </source>
</evidence>
<keyword evidence="6 20" id="KW-1133">Transmembrane helix</keyword>
<keyword evidence="2" id="KW-0813">Transport</keyword>
<dbReference type="SUPFAM" id="SSF81324">
    <property type="entry name" value="Voltage-gated potassium channels"/>
    <property type="match status" value="1"/>
</dbReference>